<organism evidence="6 8">
    <name type="scientific">Microthlaspi erraticum</name>
    <dbReference type="NCBI Taxonomy" id="1685480"/>
    <lineage>
        <taxon>Eukaryota</taxon>
        <taxon>Viridiplantae</taxon>
        <taxon>Streptophyta</taxon>
        <taxon>Embryophyta</taxon>
        <taxon>Tracheophyta</taxon>
        <taxon>Spermatophyta</taxon>
        <taxon>Magnoliopsida</taxon>
        <taxon>eudicotyledons</taxon>
        <taxon>Gunneridae</taxon>
        <taxon>Pentapetalae</taxon>
        <taxon>rosids</taxon>
        <taxon>malvids</taxon>
        <taxon>Brassicales</taxon>
        <taxon>Brassicaceae</taxon>
        <taxon>Coluteocarpeae</taxon>
        <taxon>Microthlaspi</taxon>
    </lineage>
</organism>
<dbReference type="PANTHER" id="PTHR31973">
    <property type="entry name" value="POLYPROTEIN, PUTATIVE-RELATED"/>
    <property type="match status" value="1"/>
</dbReference>
<feature type="domain" description="MULE transposase" evidence="3">
    <location>
        <begin position="419"/>
        <end position="515"/>
    </location>
</feature>
<accession>A0A6D2JSI8</accession>
<evidence type="ECO:0000259" key="3">
    <source>
        <dbReference type="Pfam" id="PF10551"/>
    </source>
</evidence>
<evidence type="ECO:0000313" key="4">
    <source>
        <dbReference type="EMBL" id="CAA7034412.1"/>
    </source>
</evidence>
<evidence type="ECO:0000313" key="7">
    <source>
        <dbReference type="EMBL" id="CAA7053136.1"/>
    </source>
</evidence>
<dbReference type="EMBL" id="CACVBM020001146">
    <property type="protein sequence ID" value="CAA7034412.1"/>
    <property type="molecule type" value="Genomic_DNA"/>
</dbReference>
<evidence type="ECO:0000256" key="1">
    <source>
        <dbReference type="SAM" id="Coils"/>
    </source>
</evidence>
<reference evidence="6 8" key="1">
    <citation type="submission" date="2020-01" db="EMBL/GenBank/DDBJ databases">
        <authorList>
            <person name="Mishra B."/>
        </authorList>
    </citation>
    <scope>NUCLEOTIDE SEQUENCE [LARGE SCALE GENOMIC DNA]</scope>
</reference>
<feature type="compositionally biased region" description="Acidic residues" evidence="2">
    <location>
        <begin position="193"/>
        <end position="203"/>
    </location>
</feature>
<name>A0A6D2JSI8_9BRAS</name>
<dbReference type="Pfam" id="PF10551">
    <property type="entry name" value="MULE"/>
    <property type="match status" value="1"/>
</dbReference>
<dbReference type="PANTHER" id="PTHR31973:SF187">
    <property type="entry name" value="MUTATOR TRANSPOSASE MUDRA PROTEIN"/>
    <property type="match status" value="1"/>
</dbReference>
<feature type="compositionally biased region" description="Acidic residues" evidence="2">
    <location>
        <begin position="162"/>
        <end position="174"/>
    </location>
</feature>
<keyword evidence="1" id="KW-0175">Coiled coil</keyword>
<evidence type="ECO:0000313" key="8">
    <source>
        <dbReference type="Proteomes" id="UP000467841"/>
    </source>
</evidence>
<evidence type="ECO:0000313" key="5">
    <source>
        <dbReference type="EMBL" id="CAA7041437.1"/>
    </source>
</evidence>
<proteinExistence type="predicted"/>
<dbReference type="EMBL" id="CACVBM020001523">
    <property type="protein sequence ID" value="CAA7053136.1"/>
    <property type="molecule type" value="Genomic_DNA"/>
</dbReference>
<gene>
    <name evidence="4" type="ORF">MERR_LOCUS21647</name>
    <name evidence="5" type="ORF">MERR_LOCUS28672</name>
    <name evidence="6" type="ORF">MERR_LOCUS29601</name>
    <name evidence="7" type="ORF">MERR_LOCUS40371</name>
</gene>
<keyword evidence="8" id="KW-1185">Reference proteome</keyword>
<protein>
    <recommendedName>
        <fullName evidence="3">MULE transposase domain-containing protein</fullName>
    </recommendedName>
</protein>
<feature type="coiled-coil region" evidence="1">
    <location>
        <begin position="227"/>
        <end position="271"/>
    </location>
</feature>
<dbReference type="AlphaFoldDB" id="A0A6D2JSI8"/>
<dbReference type="OrthoDB" id="1112875at2759"/>
<sequence length="543" mass="62336">MFLVVLICSSSEASSNKASAMRYVYSFLSTDLDISNFDSFKVNLYHGGVMQRDDGIVRYTGRGLKKGIVVDPDYMTWSCFDGFCEVHEIPGGIVERVWYKLPHEDMDTVRSFGFHGSDSELMIMCAQAMSESEVDVFIQQGDIVLLRTEKENRENAEKQNEENVEMPTEMEDDISEKNAERESEENGEKQTDMEEDVSDEDAESEKNGAEHDETEGGEDKEYEEAIKARKERELEEAMLLKKRKKGKAKILEDEEDIGERYEVEIEDAEAVLEYALKKGKNIEQNRWDKTKIGYKCGEDAKCKWKLYFSYDKSSGMWILKTKYGYHTCTPGAKCKLLKGPVIAKLFLDKLREKTKLWPLKIQALIKEHWDSKLRDIMKHKGSTAIVDTYRNAEKKGVFDRFFVCFEKLRTRWKSSCRPVIGLDGTFFKIAVKGTLLTAVGHDANNQIYPIAWAVVQSENGDNWLWFVKNLKADLGLEDGDGYVMISDRCKGLLSAVKAELPKAEHRMCVKHIVENLKKNHAKKDLLKNFMVTVLDLVLVRKRV</sequence>
<feature type="compositionally biased region" description="Basic and acidic residues" evidence="2">
    <location>
        <begin position="175"/>
        <end position="192"/>
    </location>
</feature>
<dbReference type="EMBL" id="CACVBM020001246">
    <property type="protein sequence ID" value="CAA7041437.1"/>
    <property type="molecule type" value="Genomic_DNA"/>
</dbReference>
<feature type="compositionally biased region" description="Basic and acidic residues" evidence="2">
    <location>
        <begin position="149"/>
        <end position="161"/>
    </location>
</feature>
<dbReference type="EMBL" id="CACVBM020001267">
    <property type="protein sequence ID" value="CAA7042366.1"/>
    <property type="molecule type" value="Genomic_DNA"/>
</dbReference>
<dbReference type="InterPro" id="IPR018289">
    <property type="entry name" value="MULE_transposase_dom"/>
</dbReference>
<feature type="region of interest" description="Disordered" evidence="2">
    <location>
        <begin position="149"/>
        <end position="224"/>
    </location>
</feature>
<evidence type="ECO:0000313" key="6">
    <source>
        <dbReference type="EMBL" id="CAA7042366.1"/>
    </source>
</evidence>
<evidence type="ECO:0000256" key="2">
    <source>
        <dbReference type="SAM" id="MobiDB-lite"/>
    </source>
</evidence>
<dbReference type="Proteomes" id="UP000467841">
    <property type="component" value="Unassembled WGS sequence"/>
</dbReference>